<dbReference type="Proteomes" id="UP000475214">
    <property type="component" value="Unassembled WGS sequence"/>
</dbReference>
<evidence type="ECO:0000256" key="1">
    <source>
        <dbReference type="SAM" id="SignalP"/>
    </source>
</evidence>
<gene>
    <name evidence="2" type="ORF">G1H10_09035</name>
</gene>
<feature type="chain" id="PRO_5038391883" evidence="1">
    <location>
        <begin position="22"/>
        <end position="377"/>
    </location>
</feature>
<keyword evidence="1" id="KW-0732">Signal</keyword>
<dbReference type="AlphaFoldDB" id="A0A6L9S6C2"/>
<reference evidence="2 3" key="1">
    <citation type="submission" date="2020-02" db="EMBL/GenBank/DDBJ databases">
        <authorList>
            <person name="Li X.-J."/>
            <person name="Han X.-M."/>
        </authorList>
    </citation>
    <scope>NUCLEOTIDE SEQUENCE [LARGE SCALE GENOMIC DNA]</scope>
    <source>
        <strain evidence="2 3">CCTCC AB 2017055</strain>
    </source>
</reference>
<evidence type="ECO:0000313" key="3">
    <source>
        <dbReference type="Proteomes" id="UP000475214"/>
    </source>
</evidence>
<organism evidence="2 3">
    <name type="scientific">Phytoactinopolyspora halotolerans</name>
    <dbReference type="NCBI Taxonomy" id="1981512"/>
    <lineage>
        <taxon>Bacteria</taxon>
        <taxon>Bacillati</taxon>
        <taxon>Actinomycetota</taxon>
        <taxon>Actinomycetes</taxon>
        <taxon>Jiangellales</taxon>
        <taxon>Jiangellaceae</taxon>
        <taxon>Phytoactinopolyspora</taxon>
    </lineage>
</organism>
<comment type="caution">
    <text evidence="2">The sequence shown here is derived from an EMBL/GenBank/DDBJ whole genome shotgun (WGS) entry which is preliminary data.</text>
</comment>
<feature type="signal peptide" evidence="1">
    <location>
        <begin position="1"/>
        <end position="21"/>
    </location>
</feature>
<proteinExistence type="predicted"/>
<dbReference type="RefSeq" id="WP_163735819.1">
    <property type="nucleotide sequence ID" value="NZ_JAAGOA010000005.1"/>
</dbReference>
<sequence length="377" mass="39512">MWPRLLAGTGAAALAAGSAFFLLGGADGSSDENVSARGKVVATGVSLPLTVPPSPAESENVEALQAEAQPPSDELELVLSAPEKASDWDAVPFEASWHVAEGGPVNGPVDLQRVEGESWESVTELNLADGEGTADVKVDETGIYRLAYGGSEAVDQAASNDVTVVSGDLLQSRITATASPIDDETAEVIATWTTPAGVAIMGDLELQRRTDDMWETVETVTTGSDSTAEVEVEAEVGTKFRFVYSGGNRFDEVKSDVAIVLGEDVETIPVSTCSTGVEIDNLAYGAACHYTPVGVGTFVVAHDYLGNAWWNAMPMGTMVELEGEQAGLYEVVNREIAPGRGSALGPASNWTCGDECDVILQTCQGSNTGFTWLRKVA</sequence>
<protein>
    <submittedName>
        <fullName evidence="2">Uncharacterized protein</fullName>
    </submittedName>
</protein>
<name>A0A6L9S6C2_9ACTN</name>
<dbReference type="EMBL" id="JAAGOA010000005">
    <property type="protein sequence ID" value="NEE00311.1"/>
    <property type="molecule type" value="Genomic_DNA"/>
</dbReference>
<accession>A0A6L9S6C2</accession>
<keyword evidence="3" id="KW-1185">Reference proteome</keyword>
<evidence type="ECO:0000313" key="2">
    <source>
        <dbReference type="EMBL" id="NEE00311.1"/>
    </source>
</evidence>